<dbReference type="InterPro" id="IPR000257">
    <property type="entry name" value="Uroporphyrinogen_deCOase"/>
</dbReference>
<dbReference type="InterPro" id="IPR038071">
    <property type="entry name" value="UROD/MetE-like_sf"/>
</dbReference>
<dbReference type="GO" id="GO:0006779">
    <property type="term" value="P:porphyrin-containing compound biosynthetic process"/>
    <property type="evidence" value="ECO:0007669"/>
    <property type="project" value="InterPro"/>
</dbReference>
<comment type="caution">
    <text evidence="2">The sequence shown here is derived from an EMBL/GenBank/DDBJ whole genome shotgun (WGS) entry which is preliminary data.</text>
</comment>
<dbReference type="GO" id="GO:0004853">
    <property type="term" value="F:uroporphyrinogen decarboxylase activity"/>
    <property type="evidence" value="ECO:0007669"/>
    <property type="project" value="InterPro"/>
</dbReference>
<accession>X1G3X9</accession>
<dbReference type="SUPFAM" id="SSF51726">
    <property type="entry name" value="UROD/MetE-like"/>
    <property type="match status" value="1"/>
</dbReference>
<dbReference type="Pfam" id="PF01208">
    <property type="entry name" value="URO-D"/>
    <property type="match status" value="1"/>
</dbReference>
<dbReference type="PANTHER" id="PTHR47099:SF1">
    <property type="entry name" value="METHYLCOBAMIDE:COM METHYLTRANSFERASE MTBA"/>
    <property type="match status" value="1"/>
</dbReference>
<evidence type="ECO:0000259" key="1">
    <source>
        <dbReference type="Pfam" id="PF01208"/>
    </source>
</evidence>
<gene>
    <name evidence="2" type="ORF">S03H2_13743</name>
</gene>
<feature type="non-terminal residue" evidence="2">
    <location>
        <position position="1"/>
    </location>
</feature>
<dbReference type="InterPro" id="IPR052024">
    <property type="entry name" value="Methanogen_methyltrans"/>
</dbReference>
<protein>
    <recommendedName>
        <fullName evidence="1">Uroporphyrinogen decarboxylase (URO-D) domain-containing protein</fullName>
    </recommendedName>
</protein>
<organism evidence="2">
    <name type="scientific">marine sediment metagenome</name>
    <dbReference type="NCBI Taxonomy" id="412755"/>
    <lineage>
        <taxon>unclassified sequences</taxon>
        <taxon>metagenomes</taxon>
        <taxon>ecological metagenomes</taxon>
    </lineage>
</organism>
<evidence type="ECO:0000313" key="2">
    <source>
        <dbReference type="EMBL" id="GAH39495.1"/>
    </source>
</evidence>
<proteinExistence type="predicted"/>
<sequence length="131" mass="14765">RSEVYPRIKKCIDRWKKFGYFVILHSDGKKWEVCQDIIDMGADSINPFEPLATMDIKKFRKLYPDTVCGSMVDCQSLLAYGSPEDIRAATRKGIEDSGGAKTLIGSTSEIHPSIPVENALAMYEVAKEYRI</sequence>
<dbReference type="AlphaFoldDB" id="X1G3X9"/>
<name>X1G3X9_9ZZZZ</name>
<dbReference type="PANTHER" id="PTHR47099">
    <property type="entry name" value="METHYLCOBAMIDE:COM METHYLTRANSFERASE MTBA"/>
    <property type="match status" value="1"/>
</dbReference>
<reference evidence="2" key="1">
    <citation type="journal article" date="2014" name="Front. Microbiol.">
        <title>High frequency of phylogenetically diverse reductive dehalogenase-homologous genes in deep subseafloor sedimentary metagenomes.</title>
        <authorList>
            <person name="Kawai M."/>
            <person name="Futagami T."/>
            <person name="Toyoda A."/>
            <person name="Takaki Y."/>
            <person name="Nishi S."/>
            <person name="Hori S."/>
            <person name="Arai W."/>
            <person name="Tsubouchi T."/>
            <person name="Morono Y."/>
            <person name="Uchiyama I."/>
            <person name="Ito T."/>
            <person name="Fujiyama A."/>
            <person name="Inagaki F."/>
            <person name="Takami H."/>
        </authorList>
    </citation>
    <scope>NUCLEOTIDE SEQUENCE</scope>
    <source>
        <strain evidence="2">Expedition CK06-06</strain>
    </source>
</reference>
<dbReference type="Gene3D" id="3.20.20.210">
    <property type="match status" value="1"/>
</dbReference>
<feature type="domain" description="Uroporphyrinogen decarboxylase (URO-D)" evidence="1">
    <location>
        <begin position="4"/>
        <end position="129"/>
    </location>
</feature>
<dbReference type="EMBL" id="BARU01006972">
    <property type="protein sequence ID" value="GAH39495.1"/>
    <property type="molecule type" value="Genomic_DNA"/>
</dbReference>